<sequence>MKISGLAVLHSSIVEVKHQVALGFMLEETLSLSSHGFSVLYRLSPTSTVEVKPSASMLEQLVVAGLAELSDQPDGKLDDIRVTRHGYMAQFLPQQLSSCQITVLTTRQGPIMTKAQADEKHFGMFNDYGGYFERANFVGIFLVHVGLAEPEEPMKSLSFAGRPEKAQTGLSLSLTATPQADRVSKVVPAADRKKQLYRSLFDEDEELDSAIDSNSKENAKTSTLFALCDDHVQRHDHSVEPYSPPNRSHPAEVDDGTAPSYCPATNLSKRAAKTAEYVPEYVASNSDAKNVSTGWDLRPSPVEYVPTKLSKKTTSIGRIPRNSAYVPQPAKSFGCEGQTALRYQQHARRTAIATIAETSPEEYEPTLRPGQHHPAYRPSVKRSNDRYGGMDRDGSSTSVYEPTGGESNSITLKYYPSRISRKVEGCESGERLELRPRKRSSASLPSTGPKLAASLKRSDIEMESQISKQQRQQLPAPSYHPRQRIEGPPEEYLMPALTLFYTSVLEYLCEVTRKSFGPGSYD</sequence>
<evidence type="ECO:0000256" key="1">
    <source>
        <dbReference type="SAM" id="MobiDB-lite"/>
    </source>
</evidence>
<evidence type="ECO:0000313" key="2">
    <source>
        <dbReference type="EMBL" id="OQR77624.1"/>
    </source>
</evidence>
<protein>
    <submittedName>
        <fullName evidence="2">Uncharacterized protein</fullName>
    </submittedName>
</protein>
<feature type="region of interest" description="Disordered" evidence="1">
    <location>
        <begin position="236"/>
        <end position="255"/>
    </location>
</feature>
<dbReference type="AlphaFoldDB" id="A0A1V9XVU5"/>
<feature type="compositionally biased region" description="Basic and acidic residues" evidence="1">
    <location>
        <begin position="382"/>
        <end position="394"/>
    </location>
</feature>
<evidence type="ECO:0000313" key="3">
    <source>
        <dbReference type="Proteomes" id="UP000192247"/>
    </source>
</evidence>
<gene>
    <name evidence="2" type="ORF">BIW11_06960</name>
</gene>
<organism evidence="2 3">
    <name type="scientific">Tropilaelaps mercedesae</name>
    <dbReference type="NCBI Taxonomy" id="418985"/>
    <lineage>
        <taxon>Eukaryota</taxon>
        <taxon>Metazoa</taxon>
        <taxon>Ecdysozoa</taxon>
        <taxon>Arthropoda</taxon>
        <taxon>Chelicerata</taxon>
        <taxon>Arachnida</taxon>
        <taxon>Acari</taxon>
        <taxon>Parasitiformes</taxon>
        <taxon>Mesostigmata</taxon>
        <taxon>Gamasina</taxon>
        <taxon>Dermanyssoidea</taxon>
        <taxon>Laelapidae</taxon>
        <taxon>Tropilaelaps</taxon>
    </lineage>
</organism>
<dbReference type="Proteomes" id="UP000192247">
    <property type="component" value="Unassembled WGS sequence"/>
</dbReference>
<feature type="compositionally biased region" description="Polar residues" evidence="1">
    <location>
        <begin position="395"/>
        <end position="407"/>
    </location>
</feature>
<reference evidence="2 3" key="1">
    <citation type="journal article" date="2017" name="Gigascience">
        <title>Draft genome of the honey bee ectoparasitic mite, Tropilaelaps mercedesae, is shaped by the parasitic life history.</title>
        <authorList>
            <person name="Dong X."/>
            <person name="Armstrong S.D."/>
            <person name="Xia D."/>
            <person name="Makepeace B.L."/>
            <person name="Darby A.C."/>
            <person name="Kadowaki T."/>
        </authorList>
    </citation>
    <scope>NUCLEOTIDE SEQUENCE [LARGE SCALE GENOMIC DNA]</scope>
    <source>
        <strain evidence="2">Wuxi-XJTLU</strain>
    </source>
</reference>
<feature type="compositionally biased region" description="Polar residues" evidence="1">
    <location>
        <begin position="464"/>
        <end position="475"/>
    </location>
</feature>
<comment type="caution">
    <text evidence="2">The sequence shown here is derived from an EMBL/GenBank/DDBJ whole genome shotgun (WGS) entry which is preliminary data.</text>
</comment>
<accession>A0A1V9XVU5</accession>
<dbReference type="EMBL" id="MNPL01003321">
    <property type="protein sequence ID" value="OQR77624.1"/>
    <property type="molecule type" value="Genomic_DNA"/>
</dbReference>
<name>A0A1V9XVU5_9ACAR</name>
<feature type="region of interest" description="Disordered" evidence="1">
    <location>
        <begin position="456"/>
        <end position="485"/>
    </location>
</feature>
<proteinExistence type="predicted"/>
<keyword evidence="3" id="KW-1185">Reference proteome</keyword>
<feature type="region of interest" description="Disordered" evidence="1">
    <location>
        <begin position="358"/>
        <end position="407"/>
    </location>
</feature>
<dbReference type="InParanoid" id="A0A1V9XVU5"/>